<dbReference type="Proteomes" id="UP000054018">
    <property type="component" value="Unassembled WGS sequence"/>
</dbReference>
<evidence type="ECO:0000313" key="4">
    <source>
        <dbReference type="Proteomes" id="UP000054018"/>
    </source>
</evidence>
<sequence>MLSQNRPRKALPRSEIKSTDIVIIVLGTTGSGMSNFINVLTGMRPEDGAHGYISCTEDVIAYPCYHDARRYVFVDTPGFNATYSSQKKVFKKVAEWLEATYSVSSFAIGTVCLH</sequence>
<reference evidence="3 4" key="1">
    <citation type="submission" date="2014-04" db="EMBL/GenBank/DDBJ databases">
        <authorList>
            <consortium name="DOE Joint Genome Institute"/>
            <person name="Kuo A."/>
            <person name="Kohler A."/>
            <person name="Costa M.D."/>
            <person name="Nagy L.G."/>
            <person name="Floudas D."/>
            <person name="Copeland A."/>
            <person name="Barry K.W."/>
            <person name="Cichocki N."/>
            <person name="Veneault-Fourrey C."/>
            <person name="LaButti K."/>
            <person name="Lindquist E.A."/>
            <person name="Lipzen A."/>
            <person name="Lundell T."/>
            <person name="Morin E."/>
            <person name="Murat C."/>
            <person name="Sun H."/>
            <person name="Tunlid A."/>
            <person name="Henrissat B."/>
            <person name="Grigoriev I.V."/>
            <person name="Hibbett D.S."/>
            <person name="Martin F."/>
            <person name="Nordberg H.P."/>
            <person name="Cantor M.N."/>
            <person name="Hua S.X."/>
        </authorList>
    </citation>
    <scope>NUCLEOTIDE SEQUENCE [LARGE SCALE GENOMIC DNA]</scope>
    <source>
        <strain evidence="3 4">441</strain>
    </source>
</reference>
<dbReference type="Gene3D" id="3.40.50.300">
    <property type="entry name" value="P-loop containing nucleotide triphosphate hydrolases"/>
    <property type="match status" value="1"/>
</dbReference>
<protein>
    <recommendedName>
        <fullName evidence="2">G domain-containing protein</fullName>
    </recommendedName>
</protein>
<dbReference type="Pfam" id="PF01926">
    <property type="entry name" value="MMR_HSR1"/>
    <property type="match status" value="1"/>
</dbReference>
<evidence type="ECO:0000256" key="1">
    <source>
        <dbReference type="SAM" id="Phobius"/>
    </source>
</evidence>
<keyword evidence="1" id="KW-0812">Transmembrane</keyword>
<evidence type="ECO:0000313" key="3">
    <source>
        <dbReference type="EMBL" id="KIK17564.1"/>
    </source>
</evidence>
<gene>
    <name evidence="3" type="ORF">PISMIDRAFT_685160</name>
</gene>
<proteinExistence type="predicted"/>
<dbReference type="HOGENOM" id="CLU_2122017_0_0_1"/>
<keyword evidence="1" id="KW-1133">Transmembrane helix</keyword>
<dbReference type="STRING" id="765257.A0A0C9YU52"/>
<dbReference type="OrthoDB" id="2130433at2759"/>
<feature type="transmembrane region" description="Helical" evidence="1">
    <location>
        <begin position="21"/>
        <end position="40"/>
    </location>
</feature>
<dbReference type="InterPro" id="IPR006073">
    <property type="entry name" value="GTP-bd"/>
</dbReference>
<dbReference type="AlphaFoldDB" id="A0A0C9YU52"/>
<evidence type="ECO:0000259" key="2">
    <source>
        <dbReference type="Pfam" id="PF01926"/>
    </source>
</evidence>
<keyword evidence="4" id="KW-1185">Reference proteome</keyword>
<accession>A0A0C9YU52</accession>
<dbReference type="EMBL" id="KN833824">
    <property type="protein sequence ID" value="KIK17564.1"/>
    <property type="molecule type" value="Genomic_DNA"/>
</dbReference>
<dbReference type="SUPFAM" id="SSF52540">
    <property type="entry name" value="P-loop containing nucleoside triphosphate hydrolases"/>
    <property type="match status" value="1"/>
</dbReference>
<dbReference type="InterPro" id="IPR027417">
    <property type="entry name" value="P-loop_NTPase"/>
</dbReference>
<name>A0A0C9YU52_9AGAM</name>
<dbReference type="GO" id="GO:0005525">
    <property type="term" value="F:GTP binding"/>
    <property type="evidence" value="ECO:0007669"/>
    <property type="project" value="InterPro"/>
</dbReference>
<keyword evidence="1" id="KW-0472">Membrane</keyword>
<organism evidence="3 4">
    <name type="scientific">Pisolithus microcarpus 441</name>
    <dbReference type="NCBI Taxonomy" id="765257"/>
    <lineage>
        <taxon>Eukaryota</taxon>
        <taxon>Fungi</taxon>
        <taxon>Dikarya</taxon>
        <taxon>Basidiomycota</taxon>
        <taxon>Agaricomycotina</taxon>
        <taxon>Agaricomycetes</taxon>
        <taxon>Agaricomycetidae</taxon>
        <taxon>Boletales</taxon>
        <taxon>Sclerodermatineae</taxon>
        <taxon>Pisolithaceae</taxon>
        <taxon>Pisolithus</taxon>
    </lineage>
</organism>
<reference evidence="4" key="2">
    <citation type="submission" date="2015-01" db="EMBL/GenBank/DDBJ databases">
        <title>Evolutionary Origins and Diversification of the Mycorrhizal Mutualists.</title>
        <authorList>
            <consortium name="DOE Joint Genome Institute"/>
            <consortium name="Mycorrhizal Genomics Consortium"/>
            <person name="Kohler A."/>
            <person name="Kuo A."/>
            <person name="Nagy L.G."/>
            <person name="Floudas D."/>
            <person name="Copeland A."/>
            <person name="Barry K.W."/>
            <person name="Cichocki N."/>
            <person name="Veneault-Fourrey C."/>
            <person name="LaButti K."/>
            <person name="Lindquist E.A."/>
            <person name="Lipzen A."/>
            <person name="Lundell T."/>
            <person name="Morin E."/>
            <person name="Murat C."/>
            <person name="Riley R."/>
            <person name="Ohm R."/>
            <person name="Sun H."/>
            <person name="Tunlid A."/>
            <person name="Henrissat B."/>
            <person name="Grigoriev I.V."/>
            <person name="Hibbett D.S."/>
            <person name="Martin F."/>
        </authorList>
    </citation>
    <scope>NUCLEOTIDE SEQUENCE [LARGE SCALE GENOMIC DNA]</scope>
    <source>
        <strain evidence="4">441</strain>
    </source>
</reference>
<feature type="domain" description="G" evidence="2">
    <location>
        <begin position="23"/>
        <end position="91"/>
    </location>
</feature>